<name>A0A6M0Q7V8_9BACI</name>
<evidence type="ECO:0000313" key="3">
    <source>
        <dbReference type="Proteomes" id="UP000481043"/>
    </source>
</evidence>
<dbReference type="Gene3D" id="3.30.1340.10">
    <property type="entry name" value="HPr-like"/>
    <property type="match status" value="1"/>
</dbReference>
<comment type="caution">
    <text evidence="2">The sequence shown here is derived from an EMBL/GenBank/DDBJ whole genome shotgun (WGS) entry which is preliminary data.</text>
</comment>
<feature type="domain" description="HPr" evidence="1">
    <location>
        <begin position="13"/>
        <end position="74"/>
    </location>
</feature>
<proteinExistence type="predicted"/>
<dbReference type="Proteomes" id="UP000481043">
    <property type="component" value="Unassembled WGS sequence"/>
</dbReference>
<dbReference type="InterPro" id="IPR035895">
    <property type="entry name" value="HPr-like_sf"/>
</dbReference>
<dbReference type="SUPFAM" id="SSF55594">
    <property type="entry name" value="HPr-like"/>
    <property type="match status" value="1"/>
</dbReference>
<evidence type="ECO:0000313" key="2">
    <source>
        <dbReference type="EMBL" id="NEY72445.1"/>
    </source>
</evidence>
<sequence length="82" mass="9172">MKSGRINAKDMVTIVQTANNFKSSIVLHVENKIVDVKSFLGLTVSLLSKSSPYKLEVHGDDEEVAKKEMKEAFKEYGIEVEV</sequence>
<dbReference type="AlphaFoldDB" id="A0A6M0Q7V8"/>
<dbReference type="EMBL" id="JAAIWM010000003">
    <property type="protein sequence ID" value="NEY72445.1"/>
    <property type="molecule type" value="Genomic_DNA"/>
</dbReference>
<dbReference type="Pfam" id="PF00381">
    <property type="entry name" value="PTS-HPr"/>
    <property type="match status" value="1"/>
</dbReference>
<keyword evidence="3" id="KW-1185">Reference proteome</keyword>
<evidence type="ECO:0000259" key="1">
    <source>
        <dbReference type="Pfam" id="PF00381"/>
    </source>
</evidence>
<dbReference type="InterPro" id="IPR000032">
    <property type="entry name" value="HPr-like"/>
</dbReference>
<reference evidence="2 3" key="1">
    <citation type="submission" date="2020-02" db="EMBL/GenBank/DDBJ databases">
        <title>Bacillus aquiflavi sp. nov., isolated from yellow water of strong flavor Chinese baijiu in Yibin region of China.</title>
        <authorList>
            <person name="Xie J."/>
        </authorList>
    </citation>
    <scope>NUCLEOTIDE SEQUENCE [LARGE SCALE GENOMIC DNA]</scope>
    <source>
        <strain evidence="2 3">SA4</strain>
    </source>
</reference>
<organism evidence="2 3">
    <name type="scientific">Bacillus mesophilus</name>
    <dbReference type="NCBI Taxonomy" id="1808955"/>
    <lineage>
        <taxon>Bacteria</taxon>
        <taxon>Bacillati</taxon>
        <taxon>Bacillota</taxon>
        <taxon>Bacilli</taxon>
        <taxon>Bacillales</taxon>
        <taxon>Bacillaceae</taxon>
        <taxon>Bacillus</taxon>
    </lineage>
</organism>
<gene>
    <name evidence="2" type="ORF">G4D63_11975</name>
</gene>
<protein>
    <submittedName>
        <fullName evidence="2">HPr family phosphocarrier protein</fullName>
    </submittedName>
</protein>
<accession>A0A6M0Q7V8</accession>